<gene>
    <name evidence="1" type="ORF">PACLA_8A089092</name>
</gene>
<dbReference type="OrthoDB" id="10067127at2759"/>
<dbReference type="Gene3D" id="3.40.50.300">
    <property type="entry name" value="P-loop containing nucleotide triphosphate hydrolases"/>
    <property type="match status" value="1"/>
</dbReference>
<accession>A0A7D9MCY7</accession>
<evidence type="ECO:0000313" key="1">
    <source>
        <dbReference type="EMBL" id="CAB4045681.1"/>
    </source>
</evidence>
<dbReference type="SUPFAM" id="SSF52540">
    <property type="entry name" value="P-loop containing nucleoside triphosphate hydrolases"/>
    <property type="match status" value="1"/>
</dbReference>
<keyword evidence="2" id="KW-1185">Reference proteome</keyword>
<organism evidence="1 2">
    <name type="scientific">Paramuricea clavata</name>
    <name type="common">Red gorgonian</name>
    <name type="synonym">Violescent sea-whip</name>
    <dbReference type="NCBI Taxonomy" id="317549"/>
    <lineage>
        <taxon>Eukaryota</taxon>
        <taxon>Metazoa</taxon>
        <taxon>Cnidaria</taxon>
        <taxon>Anthozoa</taxon>
        <taxon>Octocorallia</taxon>
        <taxon>Malacalcyonacea</taxon>
        <taxon>Plexauridae</taxon>
        <taxon>Paramuricea</taxon>
    </lineage>
</organism>
<dbReference type="Proteomes" id="UP001152795">
    <property type="component" value="Unassembled WGS sequence"/>
</dbReference>
<protein>
    <submittedName>
        <fullName evidence="1">Uncharacterized protein</fullName>
    </submittedName>
</protein>
<dbReference type="InterPro" id="IPR027417">
    <property type="entry name" value="P-loop_NTPase"/>
</dbReference>
<reference evidence="1" key="1">
    <citation type="submission" date="2020-04" db="EMBL/GenBank/DDBJ databases">
        <authorList>
            <person name="Alioto T."/>
            <person name="Alioto T."/>
            <person name="Gomez Garrido J."/>
        </authorList>
    </citation>
    <scope>NUCLEOTIDE SEQUENCE</scope>
    <source>
        <strain evidence="1">A484AB</strain>
    </source>
</reference>
<dbReference type="AlphaFoldDB" id="A0A7D9MCY7"/>
<evidence type="ECO:0000313" key="2">
    <source>
        <dbReference type="Proteomes" id="UP001152795"/>
    </source>
</evidence>
<feature type="non-terminal residue" evidence="1">
    <location>
        <position position="93"/>
    </location>
</feature>
<name>A0A7D9MCY7_PARCT</name>
<proteinExistence type="predicted"/>
<dbReference type="EMBL" id="CACRXK020041036">
    <property type="protein sequence ID" value="CAB4045681.1"/>
    <property type="molecule type" value="Genomic_DNA"/>
</dbReference>
<sequence length="93" mass="10577">MDVIDFPGVDDSDKSIPELAKLLLSLTRIIVFVVEYKRAHTESTKEWLSILERENVPVLICLTFADKLFAELMGEKGDRDIEKVKAEIGEQLN</sequence>
<comment type="caution">
    <text evidence="1">The sequence shown here is derived from an EMBL/GenBank/DDBJ whole genome shotgun (WGS) entry which is preliminary data.</text>
</comment>